<dbReference type="EMBL" id="CP119312">
    <property type="protein sequence ID" value="WEK05911.1"/>
    <property type="molecule type" value="Genomic_DNA"/>
</dbReference>
<dbReference type="GO" id="GO:0016887">
    <property type="term" value="F:ATP hydrolysis activity"/>
    <property type="evidence" value="ECO:0007669"/>
    <property type="project" value="InterPro"/>
</dbReference>
<dbReference type="GO" id="GO:0005886">
    <property type="term" value="C:plasma membrane"/>
    <property type="evidence" value="ECO:0007669"/>
    <property type="project" value="TreeGrafter"/>
</dbReference>
<reference evidence="6" key="1">
    <citation type="submission" date="2023-03" db="EMBL/GenBank/DDBJ databases">
        <title>Andean soil-derived lignocellulolytic bacterial consortium as a source of novel taxa and putative plastic-active enzymes.</title>
        <authorList>
            <person name="Diaz-Garcia L."/>
            <person name="Chuvochina M."/>
            <person name="Feuerriegel G."/>
            <person name="Bunk B."/>
            <person name="Sproer C."/>
            <person name="Streit W.R."/>
            <person name="Rodriguez L.M."/>
            <person name="Overmann J."/>
            <person name="Jimenez D.J."/>
        </authorList>
    </citation>
    <scope>NUCLEOTIDE SEQUENCE</scope>
    <source>
        <strain evidence="6">MAG 4196</strain>
    </source>
</reference>
<dbReference type="InterPro" id="IPR015854">
    <property type="entry name" value="ABC_transpr_LolD-like"/>
</dbReference>
<dbReference type="Gene3D" id="3.40.50.300">
    <property type="entry name" value="P-loop containing nucleotide triphosphate hydrolases"/>
    <property type="match status" value="1"/>
</dbReference>
<dbReference type="AlphaFoldDB" id="A0AAJ5VXL1"/>
<evidence type="ECO:0000313" key="6">
    <source>
        <dbReference type="EMBL" id="WEK05911.1"/>
    </source>
</evidence>
<dbReference type="InterPro" id="IPR003439">
    <property type="entry name" value="ABC_transporter-like_ATP-bd"/>
</dbReference>
<dbReference type="Pfam" id="PF00005">
    <property type="entry name" value="ABC_tran"/>
    <property type="match status" value="1"/>
</dbReference>
<comment type="similarity">
    <text evidence="1">Belongs to the ABC transporter superfamily.</text>
</comment>
<proteinExistence type="inferred from homology"/>
<keyword evidence="2" id="KW-0547">Nucleotide-binding</keyword>
<organism evidence="6 7">
    <name type="scientific">Candidatus Devosia phytovorans</name>
    <dbReference type="NCBI Taxonomy" id="3121372"/>
    <lineage>
        <taxon>Bacteria</taxon>
        <taxon>Pseudomonadati</taxon>
        <taxon>Pseudomonadota</taxon>
        <taxon>Alphaproteobacteria</taxon>
        <taxon>Hyphomicrobiales</taxon>
        <taxon>Devosiaceae</taxon>
        <taxon>Devosia</taxon>
    </lineage>
</organism>
<evidence type="ECO:0000256" key="1">
    <source>
        <dbReference type="ARBA" id="ARBA00005417"/>
    </source>
</evidence>
<dbReference type="PANTHER" id="PTHR24220:SF689">
    <property type="entry name" value="LIPOPROTEIN-RELEASING SYSTEM ATP-BINDING PROTEIN LOLD"/>
    <property type="match status" value="1"/>
</dbReference>
<evidence type="ECO:0000313" key="7">
    <source>
        <dbReference type="Proteomes" id="UP001217476"/>
    </source>
</evidence>
<dbReference type="Proteomes" id="UP001217476">
    <property type="component" value="Chromosome"/>
</dbReference>
<dbReference type="SMART" id="SM00382">
    <property type="entry name" value="AAA"/>
    <property type="match status" value="1"/>
</dbReference>
<protein>
    <submittedName>
        <fullName evidence="6">ATP-binding cassette domain-containing protein</fullName>
    </submittedName>
</protein>
<gene>
    <name evidence="6" type="ORF">P0Y65_06555</name>
</gene>
<dbReference type="PROSITE" id="PS50893">
    <property type="entry name" value="ABC_TRANSPORTER_2"/>
    <property type="match status" value="1"/>
</dbReference>
<keyword evidence="4" id="KW-1278">Translocase</keyword>
<keyword evidence="3 6" id="KW-0067">ATP-binding</keyword>
<name>A0AAJ5VXL1_9HYPH</name>
<dbReference type="PANTHER" id="PTHR24220">
    <property type="entry name" value="IMPORT ATP-BINDING PROTEIN"/>
    <property type="match status" value="1"/>
</dbReference>
<dbReference type="InterPro" id="IPR027417">
    <property type="entry name" value="P-loop_NTPase"/>
</dbReference>
<evidence type="ECO:0000256" key="3">
    <source>
        <dbReference type="ARBA" id="ARBA00022840"/>
    </source>
</evidence>
<accession>A0AAJ5VXL1</accession>
<evidence type="ECO:0000256" key="2">
    <source>
        <dbReference type="ARBA" id="ARBA00022741"/>
    </source>
</evidence>
<sequence>MPGLPLAASGLRLAFSGEGIIDLPQLAVAPGSLTVLAGPSGSGKSTLLYLLSGLLRPDAGSVFWQDENIASLSEGRRDRWRRQKAGFIFQNFHLIEELTPLDNVLVPLWFDRFSAATARNRARDLLEQLEVPLNRAKTSLLSRGQQQRVAIARALISDPQVIFADEPTASLDAVSGETVITTLRKLAKNEGRTVLVATHDPALRAVADSVVQLDHGRTVSIGVSA</sequence>
<dbReference type="GO" id="GO:0022857">
    <property type="term" value="F:transmembrane transporter activity"/>
    <property type="evidence" value="ECO:0007669"/>
    <property type="project" value="TreeGrafter"/>
</dbReference>
<evidence type="ECO:0000256" key="4">
    <source>
        <dbReference type="ARBA" id="ARBA00022967"/>
    </source>
</evidence>
<feature type="domain" description="ABC transporter" evidence="5">
    <location>
        <begin position="6"/>
        <end position="225"/>
    </location>
</feature>
<dbReference type="GO" id="GO:0005524">
    <property type="term" value="F:ATP binding"/>
    <property type="evidence" value="ECO:0007669"/>
    <property type="project" value="UniProtKB-KW"/>
</dbReference>
<evidence type="ECO:0000259" key="5">
    <source>
        <dbReference type="PROSITE" id="PS50893"/>
    </source>
</evidence>
<dbReference type="SUPFAM" id="SSF52540">
    <property type="entry name" value="P-loop containing nucleoside triphosphate hydrolases"/>
    <property type="match status" value="1"/>
</dbReference>
<dbReference type="InterPro" id="IPR003593">
    <property type="entry name" value="AAA+_ATPase"/>
</dbReference>